<feature type="chain" id="PRO_5006599397" evidence="1">
    <location>
        <begin position="21"/>
        <end position="377"/>
    </location>
</feature>
<sequence length="377" mass="41550" precursor="true">MKKNLFYLLFAMVVPLSSMAQSEVSRFLSSGASDMEKLTEAYLEPFGKGFGTAMNAGWYNTAKPHQLFGFDVTINATLAMVPTQDESFDLDNYTWNFLLPGPDSESPTIAGSGDGASVGLDMGNGNTISNLYDLPSGTGFAMVPLPMMQVGVGVFKGTDLSFRFFPEVGLGDFGKVGMFGFGLRHDFKQWIPGFKKLPFDMSAQFGWSRLSGTYNKVEYYPTDYIDVPFEVVDPQLPTTEEGIANDYYRTQDLTLTSSAWNTNLIISKKIAVLTGYVSIGYAASNFNIALNGNYLLPDYIPASDPDYNASDDTNGDYIVTVLDSDNEMRDPIDANIQYSSINTSVGFRLKLALLTLHATYVYQDYSMYNIGLGVSFR</sequence>
<dbReference type="KEGG" id="blq:L21SP5_01044"/>
<dbReference type="EMBL" id="CP013118">
    <property type="protein sequence ID" value="ALO14711.1"/>
    <property type="molecule type" value="Genomic_DNA"/>
</dbReference>
<dbReference type="RefSeq" id="WP_057952229.1">
    <property type="nucleotide sequence ID" value="NZ_CP013118.1"/>
</dbReference>
<feature type="signal peptide" evidence="1">
    <location>
        <begin position="1"/>
        <end position="20"/>
    </location>
</feature>
<dbReference type="STRING" id="1307839.L21SP5_01044"/>
<dbReference type="Pfam" id="PF20230">
    <property type="entry name" value="DUF6588"/>
    <property type="match status" value="1"/>
</dbReference>
<proteinExistence type="predicted"/>
<protein>
    <submittedName>
        <fullName evidence="2">Uncharacterized protein</fullName>
    </submittedName>
</protein>
<dbReference type="AlphaFoldDB" id="A0A0S2HXE4"/>
<evidence type="ECO:0000256" key="1">
    <source>
        <dbReference type="SAM" id="SignalP"/>
    </source>
</evidence>
<dbReference type="OrthoDB" id="9775382at2"/>
<reference evidence="2 3" key="1">
    <citation type="submission" date="2015-11" db="EMBL/GenBank/DDBJ databases">
        <title>Description and complete genome sequence of a novel strain predominating in hypersaline microbial mats and representing a new family of the Bacteriodetes phylum.</title>
        <authorList>
            <person name="Spring S."/>
            <person name="Bunk B."/>
            <person name="Sproer C."/>
            <person name="Klenk H.-P."/>
        </authorList>
    </citation>
    <scope>NUCLEOTIDE SEQUENCE [LARGE SCALE GENOMIC DNA]</scope>
    <source>
        <strain evidence="2 3">L21-Spi-D4</strain>
    </source>
</reference>
<organism evidence="2 3">
    <name type="scientific">Salinivirga cyanobacteriivorans</name>
    <dbReference type="NCBI Taxonomy" id="1307839"/>
    <lineage>
        <taxon>Bacteria</taxon>
        <taxon>Pseudomonadati</taxon>
        <taxon>Bacteroidota</taxon>
        <taxon>Bacteroidia</taxon>
        <taxon>Bacteroidales</taxon>
        <taxon>Salinivirgaceae</taxon>
        <taxon>Salinivirga</taxon>
    </lineage>
</organism>
<keyword evidence="1" id="KW-0732">Signal</keyword>
<evidence type="ECO:0000313" key="2">
    <source>
        <dbReference type="EMBL" id="ALO14711.1"/>
    </source>
</evidence>
<dbReference type="InterPro" id="IPR046495">
    <property type="entry name" value="DUF6588"/>
</dbReference>
<name>A0A0S2HXE4_9BACT</name>
<dbReference type="Proteomes" id="UP000064893">
    <property type="component" value="Chromosome"/>
</dbReference>
<evidence type="ECO:0000313" key="3">
    <source>
        <dbReference type="Proteomes" id="UP000064893"/>
    </source>
</evidence>
<accession>A0A0S2HXE4</accession>
<gene>
    <name evidence="2" type="ORF">L21SP5_01044</name>
</gene>
<keyword evidence="3" id="KW-1185">Reference proteome</keyword>